<feature type="compositionally biased region" description="Polar residues" evidence="1">
    <location>
        <begin position="120"/>
        <end position="130"/>
    </location>
</feature>
<dbReference type="EMBL" id="MIGC01006115">
    <property type="protein sequence ID" value="PHJ16358.1"/>
    <property type="molecule type" value="Genomic_DNA"/>
</dbReference>
<proteinExistence type="predicted"/>
<evidence type="ECO:0000256" key="1">
    <source>
        <dbReference type="SAM" id="MobiDB-lite"/>
    </source>
</evidence>
<feature type="region of interest" description="Disordered" evidence="1">
    <location>
        <begin position="1"/>
        <end position="148"/>
    </location>
</feature>
<keyword evidence="3" id="KW-1185">Reference proteome</keyword>
<protein>
    <submittedName>
        <fullName evidence="2">Uncharacterized protein</fullName>
    </submittedName>
</protein>
<dbReference type="VEuPathDB" id="ToxoDB:CSUI_009826"/>
<feature type="compositionally biased region" description="Basic and acidic residues" evidence="1">
    <location>
        <begin position="1"/>
        <end position="11"/>
    </location>
</feature>
<feature type="compositionally biased region" description="Polar residues" evidence="1">
    <location>
        <begin position="26"/>
        <end position="35"/>
    </location>
</feature>
<feature type="compositionally biased region" description="Low complexity" evidence="1">
    <location>
        <begin position="132"/>
        <end position="148"/>
    </location>
</feature>
<dbReference type="AlphaFoldDB" id="A0A2C6KI82"/>
<dbReference type="GeneID" id="94433146"/>
<dbReference type="RefSeq" id="XP_067918087.1">
    <property type="nucleotide sequence ID" value="XM_068069935.1"/>
</dbReference>
<feature type="compositionally biased region" description="Low complexity" evidence="1">
    <location>
        <begin position="60"/>
        <end position="72"/>
    </location>
</feature>
<dbReference type="Proteomes" id="UP000221165">
    <property type="component" value="Unassembled WGS sequence"/>
</dbReference>
<comment type="caution">
    <text evidence="2">The sequence shown here is derived from an EMBL/GenBank/DDBJ whole genome shotgun (WGS) entry which is preliminary data.</text>
</comment>
<evidence type="ECO:0000313" key="2">
    <source>
        <dbReference type="EMBL" id="PHJ16358.1"/>
    </source>
</evidence>
<gene>
    <name evidence="2" type="ORF">CSUI_009826</name>
</gene>
<evidence type="ECO:0000313" key="3">
    <source>
        <dbReference type="Proteomes" id="UP000221165"/>
    </source>
</evidence>
<sequence>MEEGKTEREDSSSSSSFVLLLEENKPPSTSPSQDSMGRATFPNKKEDENNPSTTPLRWDSSSSKSSKRTSSSHLPAGHQDGQEDQGETDRFPPGSLLPGASSCNEDTSFIGKQNEPKCPSLSSQRLSSPKASPGRLSLGLPPQSSLLI</sequence>
<name>A0A2C6KI82_9APIC</name>
<accession>A0A2C6KI82</accession>
<organism evidence="2 3">
    <name type="scientific">Cystoisospora suis</name>
    <dbReference type="NCBI Taxonomy" id="483139"/>
    <lineage>
        <taxon>Eukaryota</taxon>
        <taxon>Sar</taxon>
        <taxon>Alveolata</taxon>
        <taxon>Apicomplexa</taxon>
        <taxon>Conoidasida</taxon>
        <taxon>Coccidia</taxon>
        <taxon>Eucoccidiorida</taxon>
        <taxon>Eimeriorina</taxon>
        <taxon>Sarcocystidae</taxon>
        <taxon>Cystoisospora</taxon>
    </lineage>
</organism>
<reference evidence="2 3" key="1">
    <citation type="journal article" date="2017" name="Int. J. Parasitol.">
        <title>The genome of the protozoan parasite Cystoisospora suis and a reverse vaccinology approach to identify vaccine candidates.</title>
        <authorList>
            <person name="Palmieri N."/>
            <person name="Shrestha A."/>
            <person name="Ruttkowski B."/>
            <person name="Beck T."/>
            <person name="Vogl C."/>
            <person name="Tomley F."/>
            <person name="Blake D.P."/>
            <person name="Joachim A."/>
        </authorList>
    </citation>
    <scope>NUCLEOTIDE SEQUENCE [LARGE SCALE GENOMIC DNA]</scope>
    <source>
        <strain evidence="2 3">Wien I</strain>
    </source>
</reference>
<feature type="compositionally biased region" description="Polar residues" evidence="1">
    <location>
        <begin position="101"/>
        <end position="111"/>
    </location>
</feature>